<dbReference type="SUPFAM" id="SSF52743">
    <property type="entry name" value="Subtilisin-like"/>
    <property type="match status" value="1"/>
</dbReference>
<protein>
    <submittedName>
        <fullName evidence="10">Cell wall-associated protease</fullName>
        <ecNumber evidence="10">3.4.21.-</ecNumber>
    </submittedName>
</protein>
<evidence type="ECO:0000313" key="10">
    <source>
        <dbReference type="EMBL" id="ATZ29535.1"/>
    </source>
</evidence>
<dbReference type="AlphaFoldDB" id="A0A2K8PV36"/>
<dbReference type="GO" id="GO:0004252">
    <property type="term" value="F:serine-type endopeptidase activity"/>
    <property type="evidence" value="ECO:0007669"/>
    <property type="project" value="InterPro"/>
</dbReference>
<feature type="region of interest" description="Disordered" evidence="6">
    <location>
        <begin position="218"/>
        <end position="261"/>
    </location>
</feature>
<evidence type="ECO:0000259" key="8">
    <source>
        <dbReference type="Pfam" id="PF00082"/>
    </source>
</evidence>
<evidence type="ECO:0000256" key="6">
    <source>
        <dbReference type="SAM" id="MobiDB-lite"/>
    </source>
</evidence>
<evidence type="ECO:0000256" key="2">
    <source>
        <dbReference type="ARBA" id="ARBA00022670"/>
    </source>
</evidence>
<name>A0A2K8PV36_STRLA</name>
<proteinExistence type="inferred from homology"/>
<dbReference type="InterPro" id="IPR036852">
    <property type="entry name" value="Peptidase_S8/S53_dom_sf"/>
</dbReference>
<keyword evidence="11" id="KW-1185">Reference proteome</keyword>
<organism evidence="10 11">
    <name type="scientific">Streptomyces lavendulae subsp. lavendulae</name>
    <dbReference type="NCBI Taxonomy" id="58340"/>
    <lineage>
        <taxon>Bacteria</taxon>
        <taxon>Bacillati</taxon>
        <taxon>Actinomycetota</taxon>
        <taxon>Actinomycetes</taxon>
        <taxon>Kitasatosporales</taxon>
        <taxon>Streptomycetaceae</taxon>
        <taxon>Streptomyces</taxon>
    </lineage>
</organism>
<sequence length="292" mass="29703">MTAAIVGDGSAGGPQGLAPGAKVLPIRTSIGTPMAFAVGGEMAKGLRYAADHGAKIINLSLGVWEGPDMKLVRPAVEYAQSKGVLIFTAMGNEAEEAHNLNNPIAALPGVIGVGAVDDDAAPMGFSSYGPDTDVSSVGNTVVKRCTNNTGWCEGDGGTSYATALASASAALIWSAHPDWTANQVARVLIQTAGAPLDGSKRTDKIGYGVVRPRKVLLDHEGNPGAPDIDPLASPAPVKAPAPSAAQTATAPRRAESAAAESGTIPWKWPALGAVAAVSMGLGITVLVKRRRR</sequence>
<comment type="caution">
    <text evidence="5">Lacks conserved residue(s) required for the propagation of feature annotation.</text>
</comment>
<dbReference type="OrthoDB" id="9798386at2"/>
<keyword evidence="4" id="KW-0720">Serine protease</keyword>
<evidence type="ECO:0000256" key="4">
    <source>
        <dbReference type="ARBA" id="ARBA00022825"/>
    </source>
</evidence>
<dbReference type="InterPro" id="IPR050131">
    <property type="entry name" value="Peptidase_S8_subtilisin-like"/>
</dbReference>
<dbReference type="PANTHER" id="PTHR43806:SF11">
    <property type="entry name" value="CEREVISIN-RELATED"/>
    <property type="match status" value="1"/>
</dbReference>
<dbReference type="EC" id="3.4.21.-" evidence="10"/>
<feature type="transmembrane region" description="Helical" evidence="7">
    <location>
        <begin position="266"/>
        <end position="287"/>
    </location>
</feature>
<keyword evidence="3 10" id="KW-0378">Hydrolase</keyword>
<keyword evidence="7" id="KW-0472">Membrane</keyword>
<dbReference type="Gene3D" id="3.40.50.200">
    <property type="entry name" value="Peptidase S8/S53 domain"/>
    <property type="match status" value="1"/>
</dbReference>
<keyword evidence="7" id="KW-1133">Transmembrane helix</keyword>
<comment type="similarity">
    <text evidence="1 5">Belongs to the peptidase S8 family.</text>
</comment>
<reference evidence="10 11" key="1">
    <citation type="submission" date="2017-11" db="EMBL/GenBank/DDBJ databases">
        <title>Complete genome sequence of Streptomyces lavendulae subsp. lavendulae CCM 3239 (formerly 'Streptomyces aureofaciens CCM 3239'), the producer of the angucycline-type antibiotic auricin.</title>
        <authorList>
            <person name="Busche T."/>
            <person name="Novakova R."/>
            <person name="Al'Dilaimi A."/>
            <person name="Homerova D."/>
            <person name="Feckova L."/>
            <person name="Rezuchova B."/>
            <person name="Mingyar E."/>
            <person name="Csolleiova D."/>
            <person name="Bekeova C."/>
            <person name="Winkler A."/>
            <person name="Sevcikova B."/>
            <person name="Kalinowski J."/>
            <person name="Kormanec J."/>
            <person name="Ruckert C."/>
        </authorList>
    </citation>
    <scope>NUCLEOTIDE SEQUENCE [LARGE SCALE GENOMIC DNA]</scope>
    <source>
        <strain evidence="10 11">CCM 3239</strain>
    </source>
</reference>
<keyword evidence="2 10" id="KW-0645">Protease</keyword>
<dbReference type="KEGG" id="slx:SLAV_38860"/>
<dbReference type="CDD" id="cd00306">
    <property type="entry name" value="Peptidases_S8_S53"/>
    <property type="match status" value="1"/>
</dbReference>
<accession>A0A2K8PV36</accession>
<dbReference type="EMBL" id="CP024985">
    <property type="protein sequence ID" value="ATZ29535.1"/>
    <property type="molecule type" value="Genomic_DNA"/>
</dbReference>
<dbReference type="Pfam" id="PF00082">
    <property type="entry name" value="Peptidase_S8"/>
    <property type="match status" value="1"/>
</dbReference>
<evidence type="ECO:0000256" key="3">
    <source>
        <dbReference type="ARBA" id="ARBA00022801"/>
    </source>
</evidence>
<dbReference type="PANTHER" id="PTHR43806">
    <property type="entry name" value="PEPTIDASE S8"/>
    <property type="match status" value="1"/>
</dbReference>
<evidence type="ECO:0000313" key="11">
    <source>
        <dbReference type="Proteomes" id="UP000231791"/>
    </source>
</evidence>
<dbReference type="EMBL" id="CP024985">
    <property type="protein sequence ID" value="ATZ22036.1"/>
    <property type="molecule type" value="Genomic_DNA"/>
</dbReference>
<evidence type="ECO:0000256" key="5">
    <source>
        <dbReference type="PROSITE-ProRule" id="PRU01240"/>
    </source>
</evidence>
<dbReference type="GO" id="GO:0006508">
    <property type="term" value="P:proteolysis"/>
    <property type="evidence" value="ECO:0007669"/>
    <property type="project" value="UniProtKB-KW"/>
</dbReference>
<dbReference type="PROSITE" id="PS51892">
    <property type="entry name" value="SUBTILASE"/>
    <property type="match status" value="1"/>
</dbReference>
<dbReference type="InterPro" id="IPR000209">
    <property type="entry name" value="Peptidase_S8/S53_dom"/>
</dbReference>
<dbReference type="KEGG" id="slx:SLAV_00530"/>
<keyword evidence="7" id="KW-0812">Transmembrane</keyword>
<feature type="domain" description="Peptidase S8/S53" evidence="8">
    <location>
        <begin position="10"/>
        <end position="208"/>
    </location>
</feature>
<evidence type="ECO:0000256" key="7">
    <source>
        <dbReference type="SAM" id="Phobius"/>
    </source>
</evidence>
<dbReference type="Proteomes" id="UP000231791">
    <property type="component" value="Chromosome"/>
</dbReference>
<evidence type="ECO:0000256" key="1">
    <source>
        <dbReference type="ARBA" id="ARBA00011073"/>
    </source>
</evidence>
<gene>
    <name evidence="10" type="primary">wprA2</name>
    <name evidence="9" type="synonym">wprA1</name>
    <name evidence="9" type="ORF">SLAV_00530</name>
    <name evidence="10" type="ORF">SLAV_38860</name>
</gene>
<feature type="compositionally biased region" description="Low complexity" evidence="6">
    <location>
        <begin position="230"/>
        <end position="261"/>
    </location>
</feature>
<evidence type="ECO:0000313" key="9">
    <source>
        <dbReference type="EMBL" id="ATZ22036.1"/>
    </source>
</evidence>